<dbReference type="InterPro" id="IPR036412">
    <property type="entry name" value="HAD-like_sf"/>
</dbReference>
<dbReference type="GO" id="GO:0016787">
    <property type="term" value="F:hydrolase activity"/>
    <property type="evidence" value="ECO:0007669"/>
    <property type="project" value="UniProtKB-KW"/>
</dbReference>
<dbReference type="EMBL" id="AJWZ01008472">
    <property type="protein sequence ID" value="EKC54018.1"/>
    <property type="molecule type" value="Genomic_DNA"/>
</dbReference>
<dbReference type="SUPFAM" id="SSF56784">
    <property type="entry name" value="HAD-like"/>
    <property type="match status" value="1"/>
</dbReference>
<evidence type="ECO:0000313" key="1">
    <source>
        <dbReference type="EMBL" id="EKC54018.1"/>
    </source>
</evidence>
<proteinExistence type="predicted"/>
<reference evidence="1" key="1">
    <citation type="journal article" date="2013" name="Environ. Microbiol.">
        <title>Microbiota from the distal guts of lean and obese adolescents exhibit partial functional redundancy besides clear differences in community structure.</title>
        <authorList>
            <person name="Ferrer M."/>
            <person name="Ruiz A."/>
            <person name="Lanza F."/>
            <person name="Haange S.B."/>
            <person name="Oberbach A."/>
            <person name="Till H."/>
            <person name="Bargiela R."/>
            <person name="Campoy C."/>
            <person name="Segura M.T."/>
            <person name="Richter M."/>
            <person name="von Bergen M."/>
            <person name="Seifert J."/>
            <person name="Suarez A."/>
        </authorList>
    </citation>
    <scope>NUCLEOTIDE SEQUENCE</scope>
</reference>
<dbReference type="AlphaFoldDB" id="K1S9A3"/>
<accession>K1S9A3</accession>
<comment type="caution">
    <text evidence="1">The sequence shown here is derived from an EMBL/GenBank/DDBJ whole genome shotgun (WGS) entry which is preliminary data.</text>
</comment>
<gene>
    <name evidence="1" type="ORF">OBE_12301</name>
</gene>
<organism evidence="1">
    <name type="scientific">human gut metagenome</name>
    <dbReference type="NCBI Taxonomy" id="408170"/>
    <lineage>
        <taxon>unclassified sequences</taxon>
        <taxon>metagenomes</taxon>
        <taxon>organismal metagenomes</taxon>
    </lineage>
</organism>
<feature type="non-terminal residue" evidence="1">
    <location>
        <position position="80"/>
    </location>
</feature>
<dbReference type="Gene3D" id="3.40.50.1000">
    <property type="entry name" value="HAD superfamily/HAD-like"/>
    <property type="match status" value="1"/>
</dbReference>
<protein>
    <submittedName>
        <fullName evidence="1">HAD superfamily hydrolase</fullName>
    </submittedName>
</protein>
<keyword evidence="1" id="KW-0378">Hydrolase</keyword>
<dbReference type="InterPro" id="IPR023214">
    <property type="entry name" value="HAD_sf"/>
</dbReference>
<name>K1S9A3_9ZZZZ</name>
<sequence>MENELMPKYRFHSVLDVTPEDIRKMGARAIGLDIDNTIAPDGTFKFLKGVEHWLDTMRKAGIPVIIISNGTVFRVGPIAK</sequence>